<comment type="subcellular location">
    <subcellularLocation>
        <location evidence="1">Membrane</location>
        <topology evidence="1">Multi-pass membrane protein</topology>
    </subcellularLocation>
</comment>
<dbReference type="GO" id="GO:0016020">
    <property type="term" value="C:membrane"/>
    <property type="evidence" value="ECO:0007669"/>
    <property type="project" value="UniProtKB-SubCell"/>
</dbReference>
<evidence type="ECO:0000256" key="4">
    <source>
        <dbReference type="ARBA" id="ARBA00023136"/>
    </source>
</evidence>
<keyword evidence="4 6" id="KW-0472">Membrane</keyword>
<dbReference type="AlphaFoldDB" id="A0A5M6IV92"/>
<feature type="region of interest" description="Disordered" evidence="5">
    <location>
        <begin position="157"/>
        <end position="189"/>
    </location>
</feature>
<sequence>MNWVDIVVLAVIAVSAMLAFLRGFVREVLGIGAWVAAAAAALWGAPDFEPRVRAWMGNGDLSAPIAYVAVFVVSLILLSVVAGLIGGVVRGSALGGVDRSLGVVFGIVRGAALVVVAYIAAGFLVAPERWPEPVLQARTLPYAYEGATWLAEQLPPRYRPAVPKPPPGRETRAADLLHVPAQGRATARP</sequence>
<protein>
    <submittedName>
        <fullName evidence="7">CvpA family protein</fullName>
    </submittedName>
</protein>
<dbReference type="OrthoDB" id="9806894at2"/>
<dbReference type="Pfam" id="PF02674">
    <property type="entry name" value="Colicin_V"/>
    <property type="match status" value="1"/>
</dbReference>
<proteinExistence type="predicted"/>
<dbReference type="InterPro" id="IPR052719">
    <property type="entry name" value="CvpA-like"/>
</dbReference>
<feature type="transmembrane region" description="Helical" evidence="6">
    <location>
        <begin position="101"/>
        <end position="126"/>
    </location>
</feature>
<dbReference type="Proteomes" id="UP000325255">
    <property type="component" value="Unassembled WGS sequence"/>
</dbReference>
<reference evidence="7 8" key="1">
    <citation type="submission" date="2019-09" db="EMBL/GenBank/DDBJ databases">
        <title>Genome sequence of Rhodovastum atsumiense, a diverse member of the Acetobacteraceae family of non-sulfur purple photosynthetic bacteria.</title>
        <authorList>
            <person name="Meyer T."/>
            <person name="Kyndt J."/>
        </authorList>
    </citation>
    <scope>NUCLEOTIDE SEQUENCE [LARGE SCALE GENOMIC DNA]</scope>
    <source>
        <strain evidence="7 8">DSM 21279</strain>
    </source>
</reference>
<evidence type="ECO:0000256" key="3">
    <source>
        <dbReference type="ARBA" id="ARBA00022989"/>
    </source>
</evidence>
<evidence type="ECO:0000256" key="1">
    <source>
        <dbReference type="ARBA" id="ARBA00004141"/>
    </source>
</evidence>
<dbReference type="EMBL" id="VWPK01000013">
    <property type="protein sequence ID" value="KAA5612233.1"/>
    <property type="molecule type" value="Genomic_DNA"/>
</dbReference>
<organism evidence="7 8">
    <name type="scientific">Rhodovastum atsumiense</name>
    <dbReference type="NCBI Taxonomy" id="504468"/>
    <lineage>
        <taxon>Bacteria</taxon>
        <taxon>Pseudomonadati</taxon>
        <taxon>Pseudomonadota</taxon>
        <taxon>Alphaproteobacteria</taxon>
        <taxon>Acetobacterales</taxon>
        <taxon>Acetobacteraceae</taxon>
        <taxon>Rhodovastum</taxon>
    </lineage>
</organism>
<evidence type="ECO:0000256" key="6">
    <source>
        <dbReference type="SAM" id="Phobius"/>
    </source>
</evidence>
<gene>
    <name evidence="7" type="ORF">F1189_10020</name>
</gene>
<evidence type="ECO:0000256" key="5">
    <source>
        <dbReference type="SAM" id="MobiDB-lite"/>
    </source>
</evidence>
<dbReference type="InterPro" id="IPR003825">
    <property type="entry name" value="Colicin-V_CvpA"/>
</dbReference>
<comment type="caution">
    <text evidence="7">The sequence shown here is derived from an EMBL/GenBank/DDBJ whole genome shotgun (WGS) entry which is preliminary data.</text>
</comment>
<keyword evidence="3 6" id="KW-1133">Transmembrane helix</keyword>
<feature type="transmembrane region" description="Helical" evidence="6">
    <location>
        <begin position="65"/>
        <end position="89"/>
    </location>
</feature>
<evidence type="ECO:0000256" key="2">
    <source>
        <dbReference type="ARBA" id="ARBA00022692"/>
    </source>
</evidence>
<keyword evidence="2 6" id="KW-0812">Transmembrane</keyword>
<accession>A0A5M6IV92</accession>
<dbReference type="PANTHER" id="PTHR36926:SF1">
    <property type="entry name" value="COLICIN V PRODUCTION PROTEIN"/>
    <property type="match status" value="1"/>
</dbReference>
<evidence type="ECO:0000313" key="8">
    <source>
        <dbReference type="Proteomes" id="UP000325255"/>
    </source>
</evidence>
<dbReference type="GO" id="GO:0009403">
    <property type="term" value="P:toxin biosynthetic process"/>
    <property type="evidence" value="ECO:0007669"/>
    <property type="project" value="InterPro"/>
</dbReference>
<evidence type="ECO:0000313" key="7">
    <source>
        <dbReference type="EMBL" id="KAA5612233.1"/>
    </source>
</evidence>
<keyword evidence="8" id="KW-1185">Reference proteome</keyword>
<dbReference type="RefSeq" id="WP_150040605.1">
    <property type="nucleotide sequence ID" value="NZ_OW485601.1"/>
</dbReference>
<name>A0A5M6IV92_9PROT</name>
<dbReference type="PANTHER" id="PTHR36926">
    <property type="entry name" value="COLICIN V PRODUCTION PROTEIN"/>
    <property type="match status" value="1"/>
</dbReference>
<feature type="transmembrane region" description="Helical" evidence="6">
    <location>
        <begin position="28"/>
        <end position="45"/>
    </location>
</feature>
<feature type="transmembrane region" description="Helical" evidence="6">
    <location>
        <begin position="6"/>
        <end position="21"/>
    </location>
</feature>